<feature type="compositionally biased region" description="Basic and acidic residues" evidence="1">
    <location>
        <begin position="331"/>
        <end position="341"/>
    </location>
</feature>
<dbReference type="EMBL" id="MU004236">
    <property type="protein sequence ID" value="KAF2668648.1"/>
    <property type="molecule type" value="Genomic_DNA"/>
</dbReference>
<feature type="compositionally biased region" description="Pro residues" evidence="1">
    <location>
        <begin position="1"/>
        <end position="15"/>
    </location>
</feature>
<evidence type="ECO:0000313" key="3">
    <source>
        <dbReference type="Proteomes" id="UP000799302"/>
    </source>
</evidence>
<dbReference type="OrthoDB" id="3596986at2759"/>
<feature type="compositionally biased region" description="Polar residues" evidence="1">
    <location>
        <begin position="509"/>
        <end position="522"/>
    </location>
</feature>
<feature type="compositionally biased region" description="Basic and acidic residues" evidence="1">
    <location>
        <begin position="259"/>
        <end position="276"/>
    </location>
</feature>
<evidence type="ECO:0000256" key="1">
    <source>
        <dbReference type="SAM" id="MobiDB-lite"/>
    </source>
</evidence>
<sequence length="779" mass="85636">MSKPPPPPPPPPPSYTPSRELPSLGSSSRQGTGMSISSLLGDAPPQPPRSQHGPSQQTATHMRPPSPRRHQPSASASRGQWGRPATPERNTMPPSSRMPDGPQYGSASSPQYYVPGPPQRESPEYSRNPTPNYHSHPTPPRHQMYHGSPQEVRDGRPGDDRGPPRPPSQPSPFGMPRNQEYHDQTVGPRPPPFGGNIMQRNPSQEGPPPQGPYSDRGAVMMPGDRPISAQPLGLQSYQPVSRPQDDNNLLRRNLMGQDPLREESRRGYGQPKKEEPSGPMRTGFRGQYYTQPPTSAPVPEAPRSHPQPYDPTRPAQEQYTAESMHAFNRPLYEHEQRRDGRPPVGLEMRPGTEPPQRRQSGEEMQASRSFLGISSDPNKRGRASPLPQAVKGAQARYDGPGQDPSIKSEFGRIFQGLGSGLGGVGSLTPSRQSPVPQGPRDNAPITLSDNDGAKMSRAGSRGGRGGPRGRMEDEDGRRTPLGSGGRGGKRARQTLHQQVLDQRFDDESPTATRSTNFGQPQASVPLPPPIPKPVLSIDSTSVLKRAAEKPRNHLGNALYQVRFKAPPFASVALNDRDGYYMQWEPPRRFSDEDDNCTYTIRVPREYLIDDMRIKLQHDRYLYGSELHTDDSDPLLAAIHGGWIRGAWPSDVDESLLDIPPAPPADAPVVKELTKPLESPPVPPKGLDCHITILVLPPLVDYSSSVRFGLKSRHWGNNHDGRSFMILAVDWVDEGFGRFKNGKGSKKRVVEHDAPSNEFLSKRIRSNGLEIGSPAIQSTA</sequence>
<protein>
    <submittedName>
        <fullName evidence="2">Rxt3-domain-containing protein</fullName>
    </submittedName>
</protein>
<reference evidence="2" key="1">
    <citation type="journal article" date="2020" name="Stud. Mycol.">
        <title>101 Dothideomycetes genomes: a test case for predicting lifestyles and emergence of pathogens.</title>
        <authorList>
            <person name="Haridas S."/>
            <person name="Albert R."/>
            <person name="Binder M."/>
            <person name="Bloem J."/>
            <person name="Labutti K."/>
            <person name="Salamov A."/>
            <person name="Andreopoulos B."/>
            <person name="Baker S."/>
            <person name="Barry K."/>
            <person name="Bills G."/>
            <person name="Bluhm B."/>
            <person name="Cannon C."/>
            <person name="Castanera R."/>
            <person name="Culley D."/>
            <person name="Daum C."/>
            <person name="Ezra D."/>
            <person name="Gonzalez J."/>
            <person name="Henrissat B."/>
            <person name="Kuo A."/>
            <person name="Liang C."/>
            <person name="Lipzen A."/>
            <person name="Lutzoni F."/>
            <person name="Magnuson J."/>
            <person name="Mondo S."/>
            <person name="Nolan M."/>
            <person name="Ohm R."/>
            <person name="Pangilinan J."/>
            <person name="Park H.-J."/>
            <person name="Ramirez L."/>
            <person name="Alfaro M."/>
            <person name="Sun H."/>
            <person name="Tritt A."/>
            <person name="Yoshinaga Y."/>
            <person name="Zwiers L.-H."/>
            <person name="Turgeon B."/>
            <person name="Goodwin S."/>
            <person name="Spatafora J."/>
            <person name="Crous P."/>
            <person name="Grigoriev I."/>
        </authorList>
    </citation>
    <scope>NUCLEOTIDE SEQUENCE</scope>
    <source>
        <strain evidence="2">CBS 115976</strain>
    </source>
</reference>
<feature type="compositionally biased region" description="Basic and acidic residues" evidence="1">
    <location>
        <begin position="469"/>
        <end position="478"/>
    </location>
</feature>
<organism evidence="2 3">
    <name type="scientific">Microthyrium microscopicum</name>
    <dbReference type="NCBI Taxonomy" id="703497"/>
    <lineage>
        <taxon>Eukaryota</taxon>
        <taxon>Fungi</taxon>
        <taxon>Dikarya</taxon>
        <taxon>Ascomycota</taxon>
        <taxon>Pezizomycotina</taxon>
        <taxon>Dothideomycetes</taxon>
        <taxon>Dothideomycetes incertae sedis</taxon>
        <taxon>Microthyriales</taxon>
        <taxon>Microthyriaceae</taxon>
        <taxon>Microthyrium</taxon>
    </lineage>
</organism>
<feature type="compositionally biased region" description="Polar residues" evidence="1">
    <location>
        <begin position="125"/>
        <end position="135"/>
    </location>
</feature>
<feature type="compositionally biased region" description="Basic and acidic residues" evidence="1">
    <location>
        <begin position="151"/>
        <end position="163"/>
    </location>
</feature>
<gene>
    <name evidence="2" type="ORF">BT63DRAFT_282220</name>
</gene>
<proteinExistence type="predicted"/>
<dbReference type="Pfam" id="PF08642">
    <property type="entry name" value="Rxt3"/>
    <property type="match status" value="1"/>
</dbReference>
<feature type="compositionally biased region" description="Polar residues" evidence="1">
    <location>
        <begin position="24"/>
        <end position="38"/>
    </location>
</feature>
<dbReference type="InterPro" id="IPR013951">
    <property type="entry name" value="Rxt3"/>
</dbReference>
<feature type="region of interest" description="Disordered" evidence="1">
    <location>
        <begin position="1"/>
        <end position="530"/>
    </location>
</feature>
<dbReference type="AlphaFoldDB" id="A0A6A6UC17"/>
<keyword evidence="3" id="KW-1185">Reference proteome</keyword>
<evidence type="ECO:0000313" key="2">
    <source>
        <dbReference type="EMBL" id="KAF2668648.1"/>
    </source>
</evidence>
<dbReference type="Proteomes" id="UP000799302">
    <property type="component" value="Unassembled WGS sequence"/>
</dbReference>
<name>A0A6A6UC17_9PEZI</name>
<accession>A0A6A6UC17</accession>